<accession>A0A9Q9CRW5</accession>
<dbReference type="Proteomes" id="UP001058072">
    <property type="component" value="Chromosome"/>
</dbReference>
<reference evidence="1" key="1">
    <citation type="submission" date="2021-03" db="EMBL/GenBank/DDBJ databases">
        <title>Comparative Genomics and Metabolomics in the genus Turicibacter.</title>
        <authorList>
            <person name="Maki J."/>
            <person name="Looft T."/>
        </authorList>
    </citation>
    <scope>NUCLEOTIDE SEQUENCE</scope>
    <source>
        <strain evidence="1">ISU324</strain>
    </source>
</reference>
<dbReference type="AlphaFoldDB" id="A0A9Q9CRW5"/>
<evidence type="ECO:0000313" key="1">
    <source>
        <dbReference type="EMBL" id="UUF08812.1"/>
    </source>
</evidence>
<dbReference type="RefSeq" id="WP_055277555.1">
    <property type="nucleotide sequence ID" value="NZ_CP071250.1"/>
</dbReference>
<gene>
    <name evidence="1" type="ORF">J0J70_01945</name>
</gene>
<protein>
    <submittedName>
        <fullName evidence="1">Uncharacterized protein</fullName>
    </submittedName>
</protein>
<evidence type="ECO:0000313" key="2">
    <source>
        <dbReference type="Proteomes" id="UP001058072"/>
    </source>
</evidence>
<organism evidence="1 2">
    <name type="scientific">Turicibacter bilis</name>
    <dbReference type="NCBI Taxonomy" id="2735723"/>
    <lineage>
        <taxon>Bacteria</taxon>
        <taxon>Bacillati</taxon>
        <taxon>Bacillota</taxon>
        <taxon>Erysipelotrichia</taxon>
        <taxon>Erysipelotrichales</taxon>
        <taxon>Turicibacteraceae</taxon>
        <taxon>Turicibacter</taxon>
    </lineage>
</organism>
<proteinExistence type="predicted"/>
<name>A0A9Q9CRW5_9FIRM</name>
<sequence>MNVTVDHRNVEKMSDLVKVLTDEVAAFCLKWKQGLDQLLCSDVVLIVNRKRYGYELKYHYSSGPWNWLFQLELYYPNTTDFVRQIAYMKINKFMTLPMGCGFGKKVFEHLLDCSKLLPELDMIRLRSVRRAIRFWERMKFVNTKKVDGIVNEMCMKIPPTLTGYEYVYTIRPCDCERCKQEKKAELSL</sequence>
<dbReference type="EMBL" id="CP071250">
    <property type="protein sequence ID" value="UUF08812.1"/>
    <property type="molecule type" value="Genomic_DNA"/>
</dbReference>